<dbReference type="EMBL" id="VZBQ01000121">
    <property type="protein sequence ID" value="MQN90389.1"/>
    <property type="molecule type" value="Genomic_DNA"/>
</dbReference>
<reference evidence="3" key="1">
    <citation type="submission" date="2019-09" db="EMBL/GenBank/DDBJ databases">
        <title>Distinct polysaccharide growth profiles of human intestinal Prevotella copri isolates.</title>
        <authorList>
            <person name="Fehlner-Peach H."/>
            <person name="Magnabosco C."/>
            <person name="Raghavan V."/>
            <person name="Scher J.U."/>
            <person name="Tett A."/>
            <person name="Cox L.M."/>
            <person name="Gottsegen C."/>
            <person name="Watters A."/>
            <person name="Wiltshire- Gordon J.D."/>
            <person name="Segata N."/>
            <person name="Bonneau R."/>
            <person name="Littman D.R."/>
        </authorList>
    </citation>
    <scope>NUCLEOTIDE SEQUENCE [LARGE SCALE GENOMIC DNA]</scope>
    <source>
        <strain evidence="3">iP54</strain>
    </source>
</reference>
<feature type="domain" description="NTF2 fold" evidence="1">
    <location>
        <begin position="82"/>
        <end position="143"/>
    </location>
</feature>
<dbReference type="Pfam" id="PF15631">
    <property type="entry name" value="Imm-NTF2-2"/>
    <property type="match status" value="1"/>
</dbReference>
<name>A0A646HJ80_9BACT</name>
<dbReference type="AlphaFoldDB" id="A0A646HJ80"/>
<protein>
    <recommendedName>
        <fullName evidence="1">NTF2 fold domain-containing protein</fullName>
    </recommendedName>
</protein>
<accession>A0A646HJ80</accession>
<evidence type="ECO:0000313" key="3">
    <source>
        <dbReference type="Proteomes" id="UP000420635"/>
    </source>
</evidence>
<dbReference type="InterPro" id="IPR028921">
    <property type="entry name" value="NTF2_fold_dom"/>
</dbReference>
<dbReference type="RefSeq" id="WP_153113157.1">
    <property type="nucleotide sequence ID" value="NZ_VZAS01000076.1"/>
</dbReference>
<sequence length="143" mass="16366">MNGKKHYLFLIISIVVGCCFGYAFHIKYDHTQIKAYCYQGLKSCNLKLPVVNGFYKPDSSVWNLEGGVLSDFKVVGEVGFMILKDIYGYDKIYKQKPFLIEKDFESWTVSGFGEDFSPYQLGGVSYIVIDRKTGMVIDFSFEK</sequence>
<comment type="caution">
    <text evidence="2">The sequence shown here is derived from an EMBL/GenBank/DDBJ whole genome shotgun (WGS) entry which is preliminary data.</text>
</comment>
<organism evidence="2 3">
    <name type="scientific">Segatella copri</name>
    <dbReference type="NCBI Taxonomy" id="165179"/>
    <lineage>
        <taxon>Bacteria</taxon>
        <taxon>Pseudomonadati</taxon>
        <taxon>Bacteroidota</taxon>
        <taxon>Bacteroidia</taxon>
        <taxon>Bacteroidales</taxon>
        <taxon>Prevotellaceae</taxon>
        <taxon>Segatella</taxon>
    </lineage>
</organism>
<dbReference type="PROSITE" id="PS51257">
    <property type="entry name" value="PROKAR_LIPOPROTEIN"/>
    <property type="match status" value="1"/>
</dbReference>
<evidence type="ECO:0000259" key="1">
    <source>
        <dbReference type="Pfam" id="PF15631"/>
    </source>
</evidence>
<evidence type="ECO:0000313" key="2">
    <source>
        <dbReference type="EMBL" id="MQN90389.1"/>
    </source>
</evidence>
<dbReference type="Proteomes" id="UP000420635">
    <property type="component" value="Unassembled WGS sequence"/>
</dbReference>
<gene>
    <name evidence="2" type="ORF">F7D59_11180</name>
</gene>
<proteinExistence type="predicted"/>